<reference evidence="2" key="1">
    <citation type="journal article" date="2020" name="Stud. Mycol.">
        <title>101 Dothideomycetes genomes: a test case for predicting lifestyles and emergence of pathogens.</title>
        <authorList>
            <person name="Haridas S."/>
            <person name="Albert R."/>
            <person name="Binder M."/>
            <person name="Bloem J."/>
            <person name="Labutti K."/>
            <person name="Salamov A."/>
            <person name="Andreopoulos B."/>
            <person name="Baker S."/>
            <person name="Barry K."/>
            <person name="Bills G."/>
            <person name="Bluhm B."/>
            <person name="Cannon C."/>
            <person name="Castanera R."/>
            <person name="Culley D."/>
            <person name="Daum C."/>
            <person name="Ezra D."/>
            <person name="Gonzalez J."/>
            <person name="Henrissat B."/>
            <person name="Kuo A."/>
            <person name="Liang C."/>
            <person name="Lipzen A."/>
            <person name="Lutzoni F."/>
            <person name="Magnuson J."/>
            <person name="Mondo S."/>
            <person name="Nolan M."/>
            <person name="Ohm R."/>
            <person name="Pangilinan J."/>
            <person name="Park H.-J."/>
            <person name="Ramirez L."/>
            <person name="Alfaro M."/>
            <person name="Sun H."/>
            <person name="Tritt A."/>
            <person name="Yoshinaga Y."/>
            <person name="Zwiers L.-H."/>
            <person name="Turgeon B."/>
            <person name="Goodwin S."/>
            <person name="Spatafora J."/>
            <person name="Crous P."/>
            <person name="Grigoriev I."/>
        </authorList>
    </citation>
    <scope>NUCLEOTIDE SEQUENCE</scope>
    <source>
        <strain evidence="2">CBS 116435</strain>
    </source>
</reference>
<proteinExistence type="predicted"/>
<evidence type="ECO:0000313" key="2">
    <source>
        <dbReference type="EMBL" id="KAF2717360.1"/>
    </source>
</evidence>
<accession>A0A9P4ULW2</accession>
<dbReference type="EMBL" id="MU003845">
    <property type="protein sequence ID" value="KAF2717360.1"/>
    <property type="molecule type" value="Genomic_DNA"/>
</dbReference>
<keyword evidence="1" id="KW-0812">Transmembrane</keyword>
<evidence type="ECO:0000256" key="1">
    <source>
        <dbReference type="SAM" id="Phobius"/>
    </source>
</evidence>
<sequence>MNNTQEQIPHNGAIVVLLIITSDLIAHAVYLTISNLLAHIRNSNHWPRTILLAMLLIVKEGDRSLLLFDLKQTRTISREVMQDIINKRFASILTYSNLRIFKHLSAPYRVLRRSSRDSHFNFPKFYAIVHYTDIIRLLGNAIDLETRHFKHKHVEFGQIMEHHCRKLNMQAYFDISFLARLITIAERRELAERLIELTSAPRKTTKGPRQSRDNSPISTHFRQALAVFSRYNPNVLEEDDSWVYGLRIKFHASMHRSITQMALDGRLPAQVRFIITLYCLKRANGLANKAHSMTIILLIPLALLGGQLRRQRFYPLVSVYYSIYVVLVSNNATRDMYINNTANFETYNML</sequence>
<gene>
    <name evidence="2" type="ORF">K431DRAFT_288575</name>
</gene>
<keyword evidence="1" id="KW-1133">Transmembrane helix</keyword>
<feature type="transmembrane region" description="Helical" evidence="1">
    <location>
        <begin position="313"/>
        <end position="332"/>
    </location>
</feature>
<dbReference type="AlphaFoldDB" id="A0A9P4ULW2"/>
<protein>
    <submittedName>
        <fullName evidence="2">Uncharacterized protein</fullName>
    </submittedName>
</protein>
<evidence type="ECO:0000313" key="3">
    <source>
        <dbReference type="Proteomes" id="UP000799441"/>
    </source>
</evidence>
<dbReference type="Proteomes" id="UP000799441">
    <property type="component" value="Unassembled WGS sequence"/>
</dbReference>
<dbReference type="OrthoDB" id="3799695at2759"/>
<comment type="caution">
    <text evidence="2">The sequence shown here is derived from an EMBL/GenBank/DDBJ whole genome shotgun (WGS) entry which is preliminary data.</text>
</comment>
<keyword evidence="1" id="KW-0472">Membrane</keyword>
<organism evidence="2 3">
    <name type="scientific">Polychaeton citri CBS 116435</name>
    <dbReference type="NCBI Taxonomy" id="1314669"/>
    <lineage>
        <taxon>Eukaryota</taxon>
        <taxon>Fungi</taxon>
        <taxon>Dikarya</taxon>
        <taxon>Ascomycota</taxon>
        <taxon>Pezizomycotina</taxon>
        <taxon>Dothideomycetes</taxon>
        <taxon>Dothideomycetidae</taxon>
        <taxon>Capnodiales</taxon>
        <taxon>Capnodiaceae</taxon>
        <taxon>Polychaeton</taxon>
    </lineage>
</organism>
<name>A0A9P4ULW2_9PEZI</name>
<keyword evidence="3" id="KW-1185">Reference proteome</keyword>
<feature type="transmembrane region" description="Helical" evidence="1">
    <location>
        <begin position="12"/>
        <end position="33"/>
    </location>
</feature>